<keyword evidence="2" id="KW-1185">Reference proteome</keyword>
<sequence length="160" mass="18669">MTACAHCSKTSLANQKSGRKEKLSERDRHVLKGIVTSKKGRSEAKVTNQHRDSPVSTITVRRHLHKQNIYCKAAFPKYFFAVVGYLNAKNRLQRCHTRKPWSSDKWKKVIYSDESSLSHISQQQDGCTFEEQHVEEYDVQAYVIVRRQCSPSNCQIWRWI</sequence>
<dbReference type="EMBL" id="BMAU01021369">
    <property type="protein sequence ID" value="GFY24174.1"/>
    <property type="molecule type" value="Genomic_DNA"/>
</dbReference>
<reference evidence="1" key="1">
    <citation type="submission" date="2020-08" db="EMBL/GenBank/DDBJ databases">
        <title>Multicomponent nature underlies the extraordinary mechanical properties of spider dragline silk.</title>
        <authorList>
            <person name="Kono N."/>
            <person name="Nakamura H."/>
            <person name="Mori M."/>
            <person name="Yoshida Y."/>
            <person name="Ohtoshi R."/>
            <person name="Malay A.D."/>
            <person name="Moran D.A.P."/>
            <person name="Tomita M."/>
            <person name="Numata K."/>
            <person name="Arakawa K."/>
        </authorList>
    </citation>
    <scope>NUCLEOTIDE SEQUENCE</scope>
</reference>
<protein>
    <recommendedName>
        <fullName evidence="3">Transposase Tc1-like domain-containing protein</fullName>
    </recommendedName>
</protein>
<gene>
    <name evidence="1" type="ORF">TNCV_1012271</name>
</gene>
<comment type="caution">
    <text evidence="1">The sequence shown here is derived from an EMBL/GenBank/DDBJ whole genome shotgun (WGS) entry which is preliminary data.</text>
</comment>
<evidence type="ECO:0000313" key="2">
    <source>
        <dbReference type="Proteomes" id="UP000887159"/>
    </source>
</evidence>
<proteinExistence type="predicted"/>
<name>A0A8X6VXD6_TRICX</name>
<organism evidence="1 2">
    <name type="scientific">Trichonephila clavipes</name>
    <name type="common">Golden silk orbweaver</name>
    <name type="synonym">Nephila clavipes</name>
    <dbReference type="NCBI Taxonomy" id="2585209"/>
    <lineage>
        <taxon>Eukaryota</taxon>
        <taxon>Metazoa</taxon>
        <taxon>Ecdysozoa</taxon>
        <taxon>Arthropoda</taxon>
        <taxon>Chelicerata</taxon>
        <taxon>Arachnida</taxon>
        <taxon>Araneae</taxon>
        <taxon>Araneomorphae</taxon>
        <taxon>Entelegynae</taxon>
        <taxon>Araneoidea</taxon>
        <taxon>Nephilidae</taxon>
        <taxon>Trichonephila</taxon>
    </lineage>
</organism>
<evidence type="ECO:0008006" key="3">
    <source>
        <dbReference type="Google" id="ProtNLM"/>
    </source>
</evidence>
<dbReference type="AlphaFoldDB" id="A0A8X6VXD6"/>
<accession>A0A8X6VXD6</accession>
<evidence type="ECO:0000313" key="1">
    <source>
        <dbReference type="EMBL" id="GFY24174.1"/>
    </source>
</evidence>
<dbReference type="Proteomes" id="UP000887159">
    <property type="component" value="Unassembled WGS sequence"/>
</dbReference>